<reference evidence="1 2" key="1">
    <citation type="submission" date="2024-10" db="EMBL/GenBank/DDBJ databases">
        <title>Updated reference genomes for cyclostephanoid diatoms.</title>
        <authorList>
            <person name="Roberts W.R."/>
            <person name="Alverson A.J."/>
        </authorList>
    </citation>
    <scope>NUCLEOTIDE SEQUENCE [LARGE SCALE GENOMIC DNA]</scope>
    <source>
        <strain evidence="1 2">AJA276-08</strain>
    </source>
</reference>
<evidence type="ECO:0000313" key="1">
    <source>
        <dbReference type="EMBL" id="KAL3778798.1"/>
    </source>
</evidence>
<proteinExistence type="predicted"/>
<sequence>MEWAEEGSIANRFSQFVSSNDIGYKFKQAVADIKSRGSTTERRGRGLYGVSSRALPARGMYSFTTCPLLSVKAKDCLEEQLYTPMSRSRLDLLPGNEGERKFVRSLDRMTRRTSVH</sequence>
<organism evidence="1 2">
    <name type="scientific">Stephanodiscus triporus</name>
    <dbReference type="NCBI Taxonomy" id="2934178"/>
    <lineage>
        <taxon>Eukaryota</taxon>
        <taxon>Sar</taxon>
        <taxon>Stramenopiles</taxon>
        <taxon>Ochrophyta</taxon>
        <taxon>Bacillariophyta</taxon>
        <taxon>Coscinodiscophyceae</taxon>
        <taxon>Thalassiosirophycidae</taxon>
        <taxon>Stephanodiscales</taxon>
        <taxon>Stephanodiscaceae</taxon>
        <taxon>Stephanodiscus</taxon>
    </lineage>
</organism>
<evidence type="ECO:0000313" key="2">
    <source>
        <dbReference type="Proteomes" id="UP001530315"/>
    </source>
</evidence>
<dbReference type="EMBL" id="JALLAZ020001199">
    <property type="protein sequence ID" value="KAL3778798.1"/>
    <property type="molecule type" value="Genomic_DNA"/>
</dbReference>
<protein>
    <submittedName>
        <fullName evidence="1">Uncharacterized protein</fullName>
    </submittedName>
</protein>
<gene>
    <name evidence="1" type="ORF">ACHAW5_006764</name>
</gene>
<dbReference type="AlphaFoldDB" id="A0ABD3NSC5"/>
<keyword evidence="2" id="KW-1185">Reference proteome</keyword>
<comment type="caution">
    <text evidence="1">The sequence shown here is derived from an EMBL/GenBank/DDBJ whole genome shotgun (WGS) entry which is preliminary data.</text>
</comment>
<name>A0ABD3NSC5_9STRA</name>
<dbReference type="Proteomes" id="UP001530315">
    <property type="component" value="Unassembled WGS sequence"/>
</dbReference>
<accession>A0ABD3NSC5</accession>